<feature type="transmembrane region" description="Helical" evidence="9">
    <location>
        <begin position="382"/>
        <end position="408"/>
    </location>
</feature>
<feature type="transmembrane region" description="Helical" evidence="9">
    <location>
        <begin position="903"/>
        <end position="926"/>
    </location>
</feature>
<dbReference type="RefSeq" id="XP_022255271.1">
    <property type="nucleotide sequence ID" value="XM_022399563.1"/>
</dbReference>
<dbReference type="PANTHER" id="PTHR22914">
    <property type="entry name" value="CHITIN SYNTHASE"/>
    <property type="match status" value="1"/>
</dbReference>
<feature type="transmembrane region" description="Helical" evidence="9">
    <location>
        <begin position="1267"/>
        <end position="1288"/>
    </location>
</feature>
<keyword evidence="7" id="KW-0175">Coiled coil</keyword>
<evidence type="ECO:0000256" key="6">
    <source>
        <dbReference type="ARBA" id="ARBA00023136"/>
    </source>
</evidence>
<dbReference type="CDD" id="cd04190">
    <property type="entry name" value="Chitin_synth_C"/>
    <property type="match status" value="1"/>
</dbReference>
<comment type="subcellular location">
    <subcellularLocation>
        <location evidence="1">Membrane</location>
        <topology evidence="1">Multi-pass membrane protein</topology>
    </subcellularLocation>
</comment>
<feature type="transmembrane region" description="Helical" evidence="9">
    <location>
        <begin position="172"/>
        <end position="192"/>
    </location>
</feature>
<feature type="transmembrane region" description="Helical" evidence="9">
    <location>
        <begin position="231"/>
        <end position="249"/>
    </location>
</feature>
<dbReference type="Pfam" id="PF03142">
    <property type="entry name" value="Chitin_synth_2"/>
    <property type="match status" value="1"/>
</dbReference>
<dbReference type="EC" id="2.4.1.16" evidence="2"/>
<feature type="compositionally biased region" description="Acidic residues" evidence="8">
    <location>
        <begin position="1120"/>
        <end position="1142"/>
    </location>
</feature>
<feature type="transmembrane region" description="Helical" evidence="9">
    <location>
        <begin position="879"/>
        <end position="896"/>
    </location>
</feature>
<dbReference type="InterPro" id="IPR029044">
    <property type="entry name" value="Nucleotide-diphossugar_trans"/>
</dbReference>
<proteinExistence type="predicted"/>
<evidence type="ECO:0000256" key="8">
    <source>
        <dbReference type="SAM" id="MobiDB-lite"/>
    </source>
</evidence>
<evidence type="ECO:0000256" key="4">
    <source>
        <dbReference type="ARBA" id="ARBA00022692"/>
    </source>
</evidence>
<keyword evidence="6 9" id="KW-0472">Membrane</keyword>
<gene>
    <name evidence="12" type="primary">LOC106470918</name>
</gene>
<evidence type="ECO:0000256" key="2">
    <source>
        <dbReference type="ARBA" id="ARBA00012543"/>
    </source>
</evidence>
<dbReference type="InterPro" id="IPR055120">
    <property type="entry name" value="Chs-1/2_IV_N"/>
</dbReference>
<feature type="transmembrane region" description="Helical" evidence="9">
    <location>
        <begin position="145"/>
        <end position="166"/>
    </location>
</feature>
<evidence type="ECO:0000313" key="12">
    <source>
        <dbReference type="RefSeq" id="XP_022255271.1"/>
    </source>
</evidence>
<feature type="transmembrane region" description="Helical" evidence="9">
    <location>
        <begin position="965"/>
        <end position="984"/>
    </location>
</feature>
<keyword evidence="11" id="KW-1185">Reference proteome</keyword>
<feature type="transmembrane region" description="Helical" evidence="9">
    <location>
        <begin position="351"/>
        <end position="370"/>
    </location>
</feature>
<evidence type="ECO:0000256" key="1">
    <source>
        <dbReference type="ARBA" id="ARBA00004141"/>
    </source>
</evidence>
<feature type="region of interest" description="Disordered" evidence="8">
    <location>
        <begin position="1092"/>
        <end position="1154"/>
    </location>
</feature>
<feature type="coiled-coil region" evidence="7">
    <location>
        <begin position="1060"/>
        <end position="1087"/>
    </location>
</feature>
<feature type="transmembrane region" description="Helical" evidence="9">
    <location>
        <begin position="1209"/>
        <end position="1227"/>
    </location>
</feature>
<feature type="transmembrane region" description="Helical" evidence="9">
    <location>
        <begin position="204"/>
        <end position="225"/>
    </location>
</feature>
<feature type="transmembrane region" description="Helical" evidence="9">
    <location>
        <begin position="47"/>
        <end position="71"/>
    </location>
</feature>
<feature type="transmembrane region" description="Helical" evidence="9">
    <location>
        <begin position="107"/>
        <end position="125"/>
    </location>
</feature>
<feature type="transmembrane region" description="Helical" evidence="9">
    <location>
        <begin position="441"/>
        <end position="459"/>
    </location>
</feature>
<keyword evidence="3" id="KW-0808">Transferase</keyword>
<feature type="coiled-coil region" evidence="7">
    <location>
        <begin position="995"/>
        <end position="1025"/>
    </location>
</feature>
<name>A0ABM1THB5_LIMPO</name>
<dbReference type="InterPro" id="IPR004835">
    <property type="entry name" value="Chitin_synth"/>
</dbReference>
<evidence type="ECO:0000256" key="9">
    <source>
        <dbReference type="SAM" id="Phobius"/>
    </source>
</evidence>
<evidence type="ECO:0000256" key="3">
    <source>
        <dbReference type="ARBA" id="ARBA00022676"/>
    </source>
</evidence>
<evidence type="ECO:0000256" key="5">
    <source>
        <dbReference type="ARBA" id="ARBA00022989"/>
    </source>
</evidence>
<dbReference type="Proteomes" id="UP000694941">
    <property type="component" value="Unplaced"/>
</dbReference>
<evidence type="ECO:0000256" key="7">
    <source>
        <dbReference type="SAM" id="Coils"/>
    </source>
</evidence>
<dbReference type="SUPFAM" id="SSF53448">
    <property type="entry name" value="Nucleotide-diphospho-sugar transferases"/>
    <property type="match status" value="1"/>
</dbReference>
<evidence type="ECO:0000259" key="10">
    <source>
        <dbReference type="Pfam" id="PF23000"/>
    </source>
</evidence>
<dbReference type="Pfam" id="PF23000">
    <property type="entry name" value="ChitinSynthase_IV_N"/>
    <property type="match status" value="1"/>
</dbReference>
<reference evidence="12" key="1">
    <citation type="submission" date="2025-08" db="UniProtKB">
        <authorList>
            <consortium name="RefSeq"/>
        </authorList>
    </citation>
    <scope>IDENTIFICATION</scope>
    <source>
        <tissue evidence="12">Muscle</tissue>
    </source>
</reference>
<evidence type="ECO:0000313" key="11">
    <source>
        <dbReference type="Proteomes" id="UP000694941"/>
    </source>
</evidence>
<keyword evidence="3" id="KW-0328">Glycosyltransferase</keyword>
<keyword evidence="5 9" id="KW-1133">Transmembrane helix</keyword>
<feature type="compositionally biased region" description="Basic residues" evidence="8">
    <location>
        <begin position="1099"/>
        <end position="1110"/>
    </location>
</feature>
<sequence length="1499" mass="172282">MELYENYNHHPKSTEKMWDVFSETPPDEDDLTETSKLVDVVLKIMKVIVYGITLTIVLCSAVLSKITILFMTSQIKEAHTVQICKKGLELERDKDYQATIADVERVEWIWCLYFALIIPEVFTLFRSTRMCVFKSYRKPQRNTFLIVFIAESLHSLGLVLLVFVVLPDMDVVKAAMLSSCVCFMPGLLGLLSRHRTEEKRLLKVFLDVLSLSAQATGFVVWPFVLGNRQCWAIPLAVIFVSMNYWENFTDQRSPIGLMKTLAKAKEDLRKSKYYTYIFISIWKMVLILCSMLVFLMITTNDVSVLFQSFRASFKSHPIVIDQIRKSVVVTKVPELATTNPLDNPTEIMSNAMTPIYFLIVHSLASWLCYVHGKFACRICIQGFSFAFPISLVIPVSVSVLIGICGIRAEDVCFFEKTFPKYLFWTCPRSDFFADFVFQEHAWVWVLWLLSQTWIVIHIWTPKCERLASTEKLFTNPMYVSALIDQSVALNRKRDDEVEIKSEKLDNAEKEETQISRLYDTVPAEIGRDQFISVDKVQNKDEVSRIYGCATMWHETGEEMVQMLKSVMRVDEDQAARKNAQKYLAIVDPDYYEFEVHIFFDDAFELCEENDEDFMVNRFVKQLLQVINVAARYVMYMYYLLGHKLMELPISVERKDKMAENTYILALDGDINFRAEAVRLLVDLMKKNKTLGAACGRIHPVGSGAMVSYQKFEYAIGHWLQKATEHMIGCVLCSPGCFSLFRAKALMDDNVMRKYTTTSEEPIHYVQYDQGEDRWLCTLLLQRGYRVEYSAASDAYTHCPEGFGEFFTQRRRWAPSTMANIMDLLGDYKRTVAINDNISFLYIVYQGMLMVGTVLGPGTIFLMLLGAMVAAFRIDNWTSFWANMIPILVFTIICFVAKNDIQILVAQILSSAYALLMMAVLVGTAIQLTHDGIGSPSAIFLIALSSSFLIAAIIHPQEFSCIISGLLYFISVPSMYLLLILYSLVNLNVVSWGTREVQTKKTKQQLEQEMKEEEEMKKKKKQKSNIFGWLGLSGKEEEEDGGITCNLANLFKCMFCTYPKASEEKIQLIRVNDQLESLNKKIETLERRLGTGTTASGSAFRRRSSAGRRLQKPFENLTTVQEDEGEEEEAEEYESEFEESDEEPTPKRDEEKNPYWIEDKDLAQSELCYLDPLETNFFKELIEKYLKPLLKNKDQESRIASELKELRNKVVFGFLMSNALFILIVFLLQLNKEQLHIRWPLGVKSNITYIPKTEEVKIDREYLELEPIGLVFASFFAIILIVQFIGMVLHRFATFSHILASVELSCCNKKVEDISDDAFIDKNAIYIAKQLQKLRGFHEQEVAEDKKGGNRLERRRTIHNLEKRRHQQPRIGTLDLAFRTRLFSISEEGPATPVLKDLRRFSRRNTLKALEKRRNTVVGLETRLNSLGGPMQLGDGTTADCINIQRLLQSSRESVEGVTNHAFMNDSDDDRENELQMSVLNNEFSNIKQHQGHLRPMSDA</sequence>
<feature type="transmembrane region" description="Helical" evidence="9">
    <location>
        <begin position="273"/>
        <end position="297"/>
    </location>
</feature>
<dbReference type="GeneID" id="106470918"/>
<feature type="domain" description="Chitin synthase chs-1/2 N-terminal putative transporter" evidence="10">
    <location>
        <begin position="41"/>
        <end position="309"/>
    </location>
</feature>
<accession>A0ABM1THB5</accession>
<feature type="transmembrane region" description="Helical" evidence="9">
    <location>
        <begin position="848"/>
        <end position="873"/>
    </location>
</feature>
<feature type="compositionally biased region" description="Basic and acidic residues" evidence="8">
    <location>
        <begin position="1143"/>
        <end position="1154"/>
    </location>
</feature>
<dbReference type="PANTHER" id="PTHR22914:SF42">
    <property type="entry name" value="CHITIN SYNTHASE"/>
    <property type="match status" value="1"/>
</dbReference>
<keyword evidence="4 9" id="KW-0812">Transmembrane</keyword>
<feature type="transmembrane region" description="Helical" evidence="9">
    <location>
        <begin position="932"/>
        <end position="953"/>
    </location>
</feature>
<organism evidence="11 12">
    <name type="scientific">Limulus polyphemus</name>
    <name type="common">Atlantic horseshoe crab</name>
    <dbReference type="NCBI Taxonomy" id="6850"/>
    <lineage>
        <taxon>Eukaryota</taxon>
        <taxon>Metazoa</taxon>
        <taxon>Ecdysozoa</taxon>
        <taxon>Arthropoda</taxon>
        <taxon>Chelicerata</taxon>
        <taxon>Merostomata</taxon>
        <taxon>Xiphosura</taxon>
        <taxon>Limulidae</taxon>
        <taxon>Limulus</taxon>
    </lineage>
</organism>
<protein>
    <recommendedName>
        <fullName evidence="2">chitin synthase</fullName>
        <ecNumber evidence="2">2.4.1.16</ecNumber>
    </recommendedName>
</protein>